<protein>
    <submittedName>
        <fullName evidence="2">Uncharacterized protein</fullName>
    </submittedName>
</protein>
<dbReference type="InterPro" id="IPR029048">
    <property type="entry name" value="HSP70_C_sf"/>
</dbReference>
<organism evidence="1 2">
    <name type="scientific">Meloidogyne incognita</name>
    <name type="common">Southern root-knot nematode worm</name>
    <name type="synonym">Oxyuris incognita</name>
    <dbReference type="NCBI Taxonomy" id="6306"/>
    <lineage>
        <taxon>Eukaryota</taxon>
        <taxon>Metazoa</taxon>
        <taxon>Ecdysozoa</taxon>
        <taxon>Nematoda</taxon>
        <taxon>Chromadorea</taxon>
        <taxon>Rhabditida</taxon>
        <taxon>Tylenchina</taxon>
        <taxon>Tylenchomorpha</taxon>
        <taxon>Tylenchoidea</taxon>
        <taxon>Meloidogynidae</taxon>
        <taxon>Meloidogyninae</taxon>
        <taxon>Meloidogyne</taxon>
        <taxon>Meloidogyne incognita group</taxon>
    </lineage>
</organism>
<dbReference type="WBParaSite" id="Minc3s00496g13320">
    <property type="protein sequence ID" value="Minc3s00496g13320"/>
    <property type="gene ID" value="Minc3s00496g13320"/>
</dbReference>
<dbReference type="SUPFAM" id="SSF100934">
    <property type="entry name" value="Heat shock protein 70kD (HSP70), C-terminal subdomain"/>
    <property type="match status" value="1"/>
</dbReference>
<dbReference type="Gene3D" id="1.20.1270.10">
    <property type="match status" value="1"/>
</dbReference>
<dbReference type="Proteomes" id="UP000887563">
    <property type="component" value="Unplaced"/>
</dbReference>
<keyword evidence="1" id="KW-1185">Reference proteome</keyword>
<proteinExistence type="predicted"/>
<evidence type="ECO:0000313" key="2">
    <source>
        <dbReference type="WBParaSite" id="Minc3s00496g13320"/>
    </source>
</evidence>
<evidence type="ECO:0000313" key="1">
    <source>
        <dbReference type="Proteomes" id="UP000887563"/>
    </source>
</evidence>
<dbReference type="AlphaFoldDB" id="A0A914LGK4"/>
<reference evidence="2" key="1">
    <citation type="submission" date="2022-11" db="UniProtKB">
        <authorList>
            <consortium name="WormBaseParasite"/>
        </authorList>
    </citation>
    <scope>IDENTIFICATION</scope>
</reference>
<name>A0A914LGK4_MELIC</name>
<sequence length="104" mass="12222">MSWIDCFGVTWEDYWLKDKISEDDKVLDKCQETLSWLDANQTTEKDEFEHHHNSKVFFRCVLQQQNSYIEADGSVTSTATPRLIIARSVQMSSGLQRIDDEFQR</sequence>
<accession>A0A914LGK4</accession>